<gene>
    <name evidence="3" type="ORF">HEB94_004536</name>
</gene>
<feature type="transmembrane region" description="Helical" evidence="2">
    <location>
        <begin position="112"/>
        <end position="143"/>
    </location>
</feature>
<evidence type="ECO:0000256" key="2">
    <source>
        <dbReference type="SAM" id="Phobius"/>
    </source>
</evidence>
<feature type="transmembrane region" description="Helical" evidence="2">
    <location>
        <begin position="163"/>
        <end position="184"/>
    </location>
</feature>
<keyword evidence="2" id="KW-1133">Transmembrane helix</keyword>
<comment type="caution">
    <text evidence="3">The sequence shown here is derived from an EMBL/GenBank/DDBJ whole genome shotgun (WGS) entry which is preliminary data.</text>
</comment>
<dbReference type="Proteomes" id="UP000638648">
    <property type="component" value="Unassembled WGS sequence"/>
</dbReference>
<accession>A0A927MYM3</accession>
<evidence type="ECO:0000313" key="4">
    <source>
        <dbReference type="Proteomes" id="UP000638648"/>
    </source>
</evidence>
<feature type="compositionally biased region" description="Basic and acidic residues" evidence="1">
    <location>
        <begin position="7"/>
        <end position="16"/>
    </location>
</feature>
<keyword evidence="2" id="KW-0472">Membrane</keyword>
<dbReference type="EMBL" id="JADBEM010000001">
    <property type="protein sequence ID" value="MBE1607688.1"/>
    <property type="molecule type" value="Genomic_DNA"/>
</dbReference>
<evidence type="ECO:0000313" key="3">
    <source>
        <dbReference type="EMBL" id="MBE1607688.1"/>
    </source>
</evidence>
<dbReference type="AlphaFoldDB" id="A0A927MYM3"/>
<keyword evidence="4" id="KW-1185">Reference proteome</keyword>
<feature type="region of interest" description="Disordered" evidence="1">
    <location>
        <begin position="1"/>
        <end position="101"/>
    </location>
</feature>
<name>A0A927MYM3_9ACTN</name>
<keyword evidence="2" id="KW-0812">Transmembrane</keyword>
<reference evidence="3" key="1">
    <citation type="submission" date="2020-10" db="EMBL/GenBank/DDBJ databases">
        <title>Sequencing the genomes of 1000 actinobacteria strains.</title>
        <authorList>
            <person name="Klenk H.-P."/>
        </authorList>
    </citation>
    <scope>NUCLEOTIDE SEQUENCE</scope>
    <source>
        <strain evidence="3">DSM 45354</strain>
    </source>
</reference>
<organism evidence="3 4">
    <name type="scientific">Actinopolymorpha pittospori</name>
    <dbReference type="NCBI Taxonomy" id="648752"/>
    <lineage>
        <taxon>Bacteria</taxon>
        <taxon>Bacillati</taxon>
        <taxon>Actinomycetota</taxon>
        <taxon>Actinomycetes</taxon>
        <taxon>Propionibacteriales</taxon>
        <taxon>Actinopolymorphaceae</taxon>
        <taxon>Actinopolymorpha</taxon>
    </lineage>
</organism>
<protein>
    <recommendedName>
        <fullName evidence="5">DUF4190 domain-containing protein</fullName>
    </recommendedName>
</protein>
<evidence type="ECO:0008006" key="5">
    <source>
        <dbReference type="Google" id="ProtNLM"/>
    </source>
</evidence>
<proteinExistence type="predicted"/>
<sequence length="225" mass="23520">MSSAEKPAGDRHHDDQPVTTRPSGTGGPIGPDESGDPRLAPIPPEGTDAPPDSERVFGRPEASSPYARIVAATTPDPSRGGSHPPAPPPGGGPDPREVTEDQLRRARNRGRFALLLGIAGLATSIFAFPLGLILGVAAIVLGALARRDGKRGRQQIAGATPGMVLGIVASVFACVLGVMAAVFWTEIIDYQDCYSGANTQTAREGCQRHLEEQIMDRVAPAPPPR</sequence>
<evidence type="ECO:0000256" key="1">
    <source>
        <dbReference type="SAM" id="MobiDB-lite"/>
    </source>
</evidence>
<dbReference type="RefSeq" id="WP_192751598.1">
    <property type="nucleotide sequence ID" value="NZ_BAABJL010000207.1"/>
</dbReference>